<feature type="domain" description="Nucleotidyl transferase" evidence="8">
    <location>
        <begin position="11"/>
        <end position="265"/>
    </location>
</feature>
<dbReference type="PANTHER" id="PTHR43197:SF1">
    <property type="entry name" value="UTP--GLUCOSE-1-PHOSPHATE URIDYLYLTRANSFERASE"/>
    <property type="match status" value="1"/>
</dbReference>
<dbReference type="OrthoDB" id="9803306at2"/>
<dbReference type="RefSeq" id="WP_088710269.1">
    <property type="nucleotide sequence ID" value="NZ_LSTO01000003.1"/>
</dbReference>
<sequence>MTKIRKAVFPVAGLGTRFLPVTKASPKEMLPIVDKPLIQYAVEEAAAAGITEMIFVTGRGKRSIEDHFDKAYELESELASHGKVKLLKEIQSLLPDNLHYSYVRQSEALGLGHAVLCARPLVGNEPFAVVLADDLIDADVPVLKQMIDLYSQHDSSVVGVQNVPLDQTQQYGIVKPQSLGVRIHRVGEIVEKPAPENAPSTLGVVGRYVFTPEIFDFLERVTPGTGGEIQLTDAIADMLAAYPVLAYEFKGRRYDCGSKIGYLEAVVVHALRHPAVAEEFGSFLSKLKLDGLQQNIGTLSA</sequence>
<proteinExistence type="inferred from homology"/>
<dbReference type="Pfam" id="PF00483">
    <property type="entry name" value="NTP_transferase"/>
    <property type="match status" value="1"/>
</dbReference>
<dbReference type="PANTHER" id="PTHR43197">
    <property type="entry name" value="UTP--GLUCOSE-1-PHOSPHATE URIDYLYLTRANSFERASE"/>
    <property type="match status" value="1"/>
</dbReference>
<organism evidence="9 10">
    <name type="scientific">Noviherbaspirillum denitrificans</name>
    <dbReference type="NCBI Taxonomy" id="1968433"/>
    <lineage>
        <taxon>Bacteria</taxon>
        <taxon>Pseudomonadati</taxon>
        <taxon>Pseudomonadota</taxon>
        <taxon>Betaproteobacteria</taxon>
        <taxon>Burkholderiales</taxon>
        <taxon>Oxalobacteraceae</taxon>
        <taxon>Noviherbaspirillum</taxon>
    </lineage>
</organism>
<keyword evidence="5 7" id="KW-0548">Nucleotidyltransferase</keyword>
<comment type="similarity">
    <text evidence="1 7">Belongs to the UDPGP type 2 family.</text>
</comment>
<accession>A0A254T7J4</accession>
<evidence type="ECO:0000259" key="8">
    <source>
        <dbReference type="Pfam" id="PF00483"/>
    </source>
</evidence>
<dbReference type="InterPro" id="IPR029044">
    <property type="entry name" value="Nucleotide-diphossugar_trans"/>
</dbReference>
<evidence type="ECO:0000313" key="10">
    <source>
        <dbReference type="Proteomes" id="UP000197535"/>
    </source>
</evidence>
<evidence type="ECO:0000313" key="9">
    <source>
        <dbReference type="EMBL" id="OWW18545.1"/>
    </source>
</evidence>
<name>A0A254T7J4_9BURK</name>
<keyword evidence="4 7" id="KW-0808">Transferase</keyword>
<evidence type="ECO:0000256" key="5">
    <source>
        <dbReference type="ARBA" id="ARBA00022695"/>
    </source>
</evidence>
<evidence type="ECO:0000256" key="4">
    <source>
        <dbReference type="ARBA" id="ARBA00022679"/>
    </source>
</evidence>
<dbReference type="EMBL" id="LSTO01000003">
    <property type="protein sequence ID" value="OWW18545.1"/>
    <property type="molecule type" value="Genomic_DNA"/>
</dbReference>
<dbReference type="SUPFAM" id="SSF53448">
    <property type="entry name" value="Nucleotide-diphospho-sugar transferases"/>
    <property type="match status" value="1"/>
</dbReference>
<evidence type="ECO:0000256" key="2">
    <source>
        <dbReference type="ARBA" id="ARBA00012415"/>
    </source>
</evidence>
<comment type="catalytic activity">
    <reaction evidence="6 7">
        <text>alpha-D-glucose 1-phosphate + UTP + H(+) = UDP-alpha-D-glucose + diphosphate</text>
        <dbReference type="Rhea" id="RHEA:19889"/>
        <dbReference type="ChEBI" id="CHEBI:15378"/>
        <dbReference type="ChEBI" id="CHEBI:33019"/>
        <dbReference type="ChEBI" id="CHEBI:46398"/>
        <dbReference type="ChEBI" id="CHEBI:58601"/>
        <dbReference type="ChEBI" id="CHEBI:58885"/>
        <dbReference type="EC" id="2.7.7.9"/>
    </reaction>
</comment>
<dbReference type="InterPro" id="IPR005771">
    <property type="entry name" value="GalU_uridylyltTrfase_bac/arc"/>
</dbReference>
<protein>
    <recommendedName>
        <fullName evidence="3 7">UTP--glucose-1-phosphate uridylyltransferase</fullName>
        <ecNumber evidence="2 7">2.7.7.9</ecNumber>
    </recommendedName>
    <alternativeName>
        <fullName evidence="7">UDP-glucose pyrophosphorylase</fullName>
    </alternativeName>
</protein>
<evidence type="ECO:0000256" key="7">
    <source>
        <dbReference type="RuleBase" id="RU361259"/>
    </source>
</evidence>
<dbReference type="AlphaFoldDB" id="A0A254T7J4"/>
<evidence type="ECO:0000256" key="3">
    <source>
        <dbReference type="ARBA" id="ARBA00019048"/>
    </source>
</evidence>
<dbReference type="NCBIfam" id="TIGR01099">
    <property type="entry name" value="galU"/>
    <property type="match status" value="1"/>
</dbReference>
<dbReference type="EC" id="2.7.7.9" evidence="2 7"/>
<evidence type="ECO:0000256" key="1">
    <source>
        <dbReference type="ARBA" id="ARBA00006890"/>
    </source>
</evidence>
<gene>
    <name evidence="9" type="ORF">AYR66_00565</name>
</gene>
<evidence type="ECO:0000256" key="6">
    <source>
        <dbReference type="ARBA" id="ARBA00048128"/>
    </source>
</evidence>
<dbReference type="Proteomes" id="UP000197535">
    <property type="component" value="Unassembled WGS sequence"/>
</dbReference>
<dbReference type="CDD" id="cd02541">
    <property type="entry name" value="UGPase_prokaryotic"/>
    <property type="match status" value="1"/>
</dbReference>
<dbReference type="Gene3D" id="3.90.550.10">
    <property type="entry name" value="Spore Coat Polysaccharide Biosynthesis Protein SpsA, Chain A"/>
    <property type="match status" value="1"/>
</dbReference>
<dbReference type="GO" id="GO:0006011">
    <property type="term" value="P:UDP-alpha-D-glucose metabolic process"/>
    <property type="evidence" value="ECO:0007669"/>
    <property type="project" value="InterPro"/>
</dbReference>
<dbReference type="InterPro" id="IPR005835">
    <property type="entry name" value="NTP_transferase_dom"/>
</dbReference>
<dbReference type="GO" id="GO:0003983">
    <property type="term" value="F:UTP:glucose-1-phosphate uridylyltransferase activity"/>
    <property type="evidence" value="ECO:0007669"/>
    <property type="project" value="UniProtKB-EC"/>
</dbReference>
<comment type="caution">
    <text evidence="9">The sequence shown here is derived from an EMBL/GenBank/DDBJ whole genome shotgun (WGS) entry which is preliminary data.</text>
</comment>
<reference evidence="9 10" key="1">
    <citation type="submission" date="2016-02" db="EMBL/GenBank/DDBJ databases">
        <authorList>
            <person name="Wen L."/>
            <person name="He K."/>
            <person name="Yang H."/>
        </authorList>
    </citation>
    <scope>NUCLEOTIDE SEQUENCE [LARGE SCALE GENOMIC DNA]</scope>
    <source>
        <strain evidence="9 10">TSA40</strain>
    </source>
</reference>
<keyword evidence="10" id="KW-1185">Reference proteome</keyword>